<comment type="caution">
    <text evidence="3">The sequence shown here is derived from an EMBL/GenBank/DDBJ whole genome shotgun (WGS) entry which is preliminary data.</text>
</comment>
<dbReference type="AlphaFoldDB" id="A0A2C5X1D7"/>
<dbReference type="GO" id="GO:0009395">
    <property type="term" value="P:phospholipid catabolic process"/>
    <property type="evidence" value="ECO:0007669"/>
    <property type="project" value="TreeGrafter"/>
</dbReference>
<keyword evidence="1" id="KW-0378">Hydrolase</keyword>
<gene>
    <name evidence="3" type="primary">phoA_0</name>
    <name evidence="3" type="ORF">CFIMG_004960RA</name>
</gene>
<dbReference type="STRING" id="1035309.A0A2C5X1D7"/>
<dbReference type="Gene3D" id="3.40.720.10">
    <property type="entry name" value="Alkaline Phosphatase, subunit A"/>
    <property type="match status" value="1"/>
</dbReference>
<evidence type="ECO:0000313" key="4">
    <source>
        <dbReference type="Proteomes" id="UP000222788"/>
    </source>
</evidence>
<keyword evidence="4" id="KW-1185">Reference proteome</keyword>
<reference evidence="3 4" key="1">
    <citation type="journal article" date="2013" name="Fungal Biol.">
        <title>Analysis of microsatellite markers in the genome of the plant pathogen Ceratocystis fimbriata.</title>
        <authorList>
            <person name="Simpson M.C."/>
            <person name="Wilken P.M."/>
            <person name="Coetzee M.P."/>
            <person name="Wingfield M.J."/>
            <person name="Wingfield B.D."/>
        </authorList>
    </citation>
    <scope>NUCLEOTIDE SEQUENCE [LARGE SCALE GENOMIC DNA]</scope>
    <source>
        <strain evidence="3 4">CBS 114723</strain>
    </source>
</reference>
<feature type="chain" id="PRO_5013333328" evidence="2">
    <location>
        <begin position="20"/>
        <end position="429"/>
    </location>
</feature>
<dbReference type="PANTHER" id="PTHR31956">
    <property type="entry name" value="NON-SPECIFIC PHOSPHOLIPASE C4-RELATED"/>
    <property type="match status" value="1"/>
</dbReference>
<dbReference type="OrthoDB" id="5135119at2759"/>
<proteinExistence type="predicted"/>
<name>A0A2C5X1D7_9PEZI</name>
<dbReference type="Pfam" id="PF04185">
    <property type="entry name" value="Phosphoesterase"/>
    <property type="match status" value="1"/>
</dbReference>
<accession>A0A2C5X1D7</accession>
<dbReference type="FunFam" id="3.40.720.10:FF:000064">
    <property type="entry name" value="Probable acid phosphatase Pho610"/>
    <property type="match status" value="1"/>
</dbReference>
<evidence type="ECO:0000256" key="2">
    <source>
        <dbReference type="SAM" id="SignalP"/>
    </source>
</evidence>
<dbReference type="Proteomes" id="UP000222788">
    <property type="component" value="Unassembled WGS sequence"/>
</dbReference>
<sequence>MKSLLFYALASSSAVHARAVVERSPSEPATTTSSTSCISWETAYTATAAADVAAAAATAKTSSPTSKVKGKAYDRYVSIWFENTDYEKAAGDANFKSFAKKGVTMSNYYAVTHPSQPNYVSVLSGDYFGMQNDDFSRIDGNVSTVLDLLDTKGISWGFYQEDMPFSGYEGYEYKNQANGRNDYVRKHNPGVIFDSVTRSEQRLSQIKNLSMIDTSASQFHKDLAADKLPQWMFITPNMTSDAHDTDITTAGEWLHAFLNPLLDDPKFMHNTLVLVTFDENESYIRHNRIFSLLLGDAVPQELVGTTDTHFYNHYSEIASVEANWDLPILGRWDVGANVFELVARATGDRLRNYTSLDKYYFNLSYTGVMNSLRRRVYPAPNLTLDNSFSGRKILESIKRTWAGTTLPTYYTDTVEINDGFHPPKGFGLL</sequence>
<dbReference type="EMBL" id="APWK03000087">
    <property type="protein sequence ID" value="PHH51711.1"/>
    <property type="molecule type" value="Genomic_DNA"/>
</dbReference>
<feature type="signal peptide" evidence="2">
    <location>
        <begin position="1"/>
        <end position="19"/>
    </location>
</feature>
<dbReference type="PANTHER" id="PTHR31956:SF15">
    <property type="entry name" value="ACID PHOSPHATASE PHOA"/>
    <property type="match status" value="1"/>
</dbReference>
<dbReference type="InterPro" id="IPR017850">
    <property type="entry name" value="Alkaline_phosphatase_core_sf"/>
</dbReference>
<dbReference type="SUPFAM" id="SSF53649">
    <property type="entry name" value="Alkaline phosphatase-like"/>
    <property type="match status" value="1"/>
</dbReference>
<evidence type="ECO:0000313" key="3">
    <source>
        <dbReference type="EMBL" id="PHH51711.1"/>
    </source>
</evidence>
<dbReference type="GO" id="GO:0016788">
    <property type="term" value="F:hydrolase activity, acting on ester bonds"/>
    <property type="evidence" value="ECO:0007669"/>
    <property type="project" value="InterPro"/>
</dbReference>
<organism evidence="3 4">
    <name type="scientific">Ceratocystis fimbriata CBS 114723</name>
    <dbReference type="NCBI Taxonomy" id="1035309"/>
    <lineage>
        <taxon>Eukaryota</taxon>
        <taxon>Fungi</taxon>
        <taxon>Dikarya</taxon>
        <taxon>Ascomycota</taxon>
        <taxon>Pezizomycotina</taxon>
        <taxon>Sordariomycetes</taxon>
        <taxon>Hypocreomycetidae</taxon>
        <taxon>Microascales</taxon>
        <taxon>Ceratocystidaceae</taxon>
        <taxon>Ceratocystis</taxon>
    </lineage>
</organism>
<dbReference type="InterPro" id="IPR007312">
    <property type="entry name" value="Phosphoesterase"/>
</dbReference>
<reference evidence="3 4" key="2">
    <citation type="journal article" date="2013" name="IMA Fungus">
        <title>IMA Genome-F 1: Ceratocystis fimbriata: Draft nuclear genome sequence for the plant pathogen, Ceratocystis fimbriata.</title>
        <authorList>
            <person name="Wilken P.M."/>
            <person name="Steenkamp E.T."/>
            <person name="Wingfield M.J."/>
            <person name="de Beer Z.W."/>
            <person name="Wingfield B.D."/>
        </authorList>
    </citation>
    <scope>NUCLEOTIDE SEQUENCE [LARGE SCALE GENOMIC DNA]</scope>
    <source>
        <strain evidence="3 4">CBS 114723</strain>
    </source>
</reference>
<keyword evidence="2" id="KW-0732">Signal</keyword>
<protein>
    <submittedName>
        <fullName evidence="3">Acid phosphatase</fullName>
    </submittedName>
</protein>
<evidence type="ECO:0000256" key="1">
    <source>
        <dbReference type="ARBA" id="ARBA00022801"/>
    </source>
</evidence>